<feature type="non-terminal residue" evidence="4">
    <location>
        <position position="646"/>
    </location>
</feature>
<accession>A0A1F7X4H5</accession>
<keyword evidence="2" id="KW-1133">Transmembrane helix</keyword>
<dbReference type="PANTHER" id="PTHR43272">
    <property type="entry name" value="LONG-CHAIN-FATTY-ACID--COA LIGASE"/>
    <property type="match status" value="1"/>
</dbReference>
<gene>
    <name evidence="4" type="ORF">A2159_02140</name>
</gene>
<dbReference type="InterPro" id="IPR045851">
    <property type="entry name" value="AMP-bd_C_sf"/>
</dbReference>
<dbReference type="InterPro" id="IPR042099">
    <property type="entry name" value="ANL_N_sf"/>
</dbReference>
<reference evidence="4 5" key="1">
    <citation type="journal article" date="2016" name="Nat. Commun.">
        <title>Thousands of microbial genomes shed light on interconnected biogeochemical processes in an aquifer system.</title>
        <authorList>
            <person name="Anantharaman K."/>
            <person name="Brown C.T."/>
            <person name="Hug L.A."/>
            <person name="Sharon I."/>
            <person name="Castelle C.J."/>
            <person name="Probst A.J."/>
            <person name="Thomas B.C."/>
            <person name="Singh A."/>
            <person name="Wilkins M.J."/>
            <person name="Karaoz U."/>
            <person name="Brodie E.L."/>
            <person name="Williams K.H."/>
            <person name="Hubbard S.S."/>
            <person name="Banfield J.F."/>
        </authorList>
    </citation>
    <scope>NUCLEOTIDE SEQUENCE [LARGE SCALE GENOMIC DNA]</scope>
</reference>
<dbReference type="PROSITE" id="PS00455">
    <property type="entry name" value="AMP_BINDING"/>
    <property type="match status" value="1"/>
</dbReference>
<dbReference type="InterPro" id="IPR036736">
    <property type="entry name" value="ACP-like_sf"/>
</dbReference>
<evidence type="ECO:0000256" key="1">
    <source>
        <dbReference type="ARBA" id="ARBA00024484"/>
    </source>
</evidence>
<keyword evidence="2" id="KW-0472">Membrane</keyword>
<dbReference type="AlphaFoldDB" id="A0A1F7X4H5"/>
<feature type="domain" description="Carrier" evidence="3">
    <location>
        <begin position="531"/>
        <end position="606"/>
    </location>
</feature>
<evidence type="ECO:0000256" key="2">
    <source>
        <dbReference type="SAM" id="Phobius"/>
    </source>
</evidence>
<organism evidence="4 5">
    <name type="scientific">Candidatus Woesebacteria bacterium RBG_13_34_9</name>
    <dbReference type="NCBI Taxonomy" id="1802477"/>
    <lineage>
        <taxon>Bacteria</taxon>
        <taxon>Candidatus Woeseibacteriota</taxon>
    </lineage>
</organism>
<sequence>MDDYNLIKILKRNLSNHPEKILLQIKRGYRSEYFTNRQVYEFSQKVSSYLISCGLKKGEKVVIWAPNMPEWVIVFFGSLAIGVIVVPIDVQTTKETARKFIKQTGPKIIFYSRMMNKPTDFNNKIVYLEDLINIICKLKTISKLSGINIKPQDIAEVVFTSGTTGKPRGVILTHKSLYSNILALTKVFPGKSSYRFLSILPLSHMYEQMVGLLSPIYIGASIVYLTNVNSFKIISTMTKNKITSLVVVPEILRILRNNLDSEVEKQHKRRRLNMALKIIRLLSFQPINRLLFGQIHKYLGNHLRFISCGGSPLDLKLERFWGDVGIPILQGYGMTEAGTVIAINTFSRRRLGSVGTVLPGVEIRISSSHEILVRGNNIFTGYYKNPQDTDQVFQSGWFKTGDLGFFDKNNFLFIWGRKKLMIALSDGKKVFPEDIENKLNTHPLVKESCVVGPKRNGGEVIHAVILTDHPNQIDEIIEDVNNKLEFHQRIREYSIYPENDFPRTSALKIRRDEIYTWVKRQHKGVKEEQVALQKDDLTRIIAVTCEVDNKQITENTNLFSDLGLDSLRRLELLSQIEERFAVTIEENKINQDTTVSNLRMLIDGAEKMVKIDSYREWPLKKWASIVRRIFQNFLLFPVLDFFCSPK</sequence>
<dbReference type="InterPro" id="IPR020845">
    <property type="entry name" value="AMP-binding_CS"/>
</dbReference>
<dbReference type="Gene3D" id="3.40.50.12780">
    <property type="entry name" value="N-terminal domain of ligase-like"/>
    <property type="match status" value="1"/>
</dbReference>
<evidence type="ECO:0000259" key="3">
    <source>
        <dbReference type="PROSITE" id="PS50075"/>
    </source>
</evidence>
<dbReference type="GO" id="GO:0004467">
    <property type="term" value="F:long-chain fatty acid-CoA ligase activity"/>
    <property type="evidence" value="ECO:0007669"/>
    <property type="project" value="UniProtKB-EC"/>
</dbReference>
<dbReference type="SUPFAM" id="SSF47336">
    <property type="entry name" value="ACP-like"/>
    <property type="match status" value="1"/>
</dbReference>
<dbReference type="EMBL" id="MGFP01000019">
    <property type="protein sequence ID" value="OGM09881.1"/>
    <property type="molecule type" value="Genomic_DNA"/>
</dbReference>
<dbReference type="Pfam" id="PF00501">
    <property type="entry name" value="AMP-binding"/>
    <property type="match status" value="1"/>
</dbReference>
<proteinExistence type="predicted"/>
<dbReference type="Gene3D" id="3.30.300.30">
    <property type="match status" value="1"/>
</dbReference>
<comment type="catalytic activity">
    <reaction evidence="1">
        <text>a long-chain fatty acid + ATP + CoA = a long-chain fatty acyl-CoA + AMP + diphosphate</text>
        <dbReference type="Rhea" id="RHEA:15421"/>
        <dbReference type="ChEBI" id="CHEBI:30616"/>
        <dbReference type="ChEBI" id="CHEBI:33019"/>
        <dbReference type="ChEBI" id="CHEBI:57287"/>
        <dbReference type="ChEBI" id="CHEBI:57560"/>
        <dbReference type="ChEBI" id="CHEBI:83139"/>
        <dbReference type="ChEBI" id="CHEBI:456215"/>
        <dbReference type="EC" id="6.2.1.3"/>
    </reaction>
    <physiologicalReaction direction="left-to-right" evidence="1">
        <dbReference type="Rhea" id="RHEA:15422"/>
    </physiologicalReaction>
</comment>
<dbReference type="InterPro" id="IPR009081">
    <property type="entry name" value="PP-bd_ACP"/>
</dbReference>
<evidence type="ECO:0000313" key="5">
    <source>
        <dbReference type="Proteomes" id="UP000179219"/>
    </source>
</evidence>
<dbReference type="InterPro" id="IPR000873">
    <property type="entry name" value="AMP-dep_synth/lig_dom"/>
</dbReference>
<dbReference type="Proteomes" id="UP000179219">
    <property type="component" value="Unassembled WGS sequence"/>
</dbReference>
<protein>
    <recommendedName>
        <fullName evidence="3">Carrier domain-containing protein</fullName>
    </recommendedName>
</protein>
<dbReference type="Pfam" id="PF00550">
    <property type="entry name" value="PP-binding"/>
    <property type="match status" value="1"/>
</dbReference>
<dbReference type="GO" id="GO:0016020">
    <property type="term" value="C:membrane"/>
    <property type="evidence" value="ECO:0007669"/>
    <property type="project" value="TreeGrafter"/>
</dbReference>
<name>A0A1F7X4H5_9BACT</name>
<evidence type="ECO:0000313" key="4">
    <source>
        <dbReference type="EMBL" id="OGM09881.1"/>
    </source>
</evidence>
<dbReference type="SUPFAM" id="SSF56801">
    <property type="entry name" value="Acetyl-CoA synthetase-like"/>
    <property type="match status" value="1"/>
</dbReference>
<dbReference type="Pfam" id="PF23562">
    <property type="entry name" value="AMP-binding_C_3"/>
    <property type="match status" value="1"/>
</dbReference>
<keyword evidence="2" id="KW-0812">Transmembrane</keyword>
<dbReference type="Gene3D" id="1.10.1200.10">
    <property type="entry name" value="ACP-like"/>
    <property type="match status" value="1"/>
</dbReference>
<comment type="caution">
    <text evidence="4">The sequence shown here is derived from an EMBL/GenBank/DDBJ whole genome shotgun (WGS) entry which is preliminary data.</text>
</comment>
<feature type="transmembrane region" description="Helical" evidence="2">
    <location>
        <begin position="71"/>
        <end position="90"/>
    </location>
</feature>
<dbReference type="PANTHER" id="PTHR43272:SF52">
    <property type="entry name" value="AMP-DEPENDENT SYNTHETASE_LIGASE DOMAIN-CONTAINING PROTEIN"/>
    <property type="match status" value="1"/>
</dbReference>
<dbReference type="PROSITE" id="PS50075">
    <property type="entry name" value="CARRIER"/>
    <property type="match status" value="1"/>
</dbReference>